<protein>
    <submittedName>
        <fullName evidence="2">Dolichyldiphosphatase 1</fullName>
    </submittedName>
</protein>
<dbReference type="Proteomes" id="UP000440578">
    <property type="component" value="Unassembled WGS sequence"/>
</dbReference>
<dbReference type="InterPro" id="IPR021109">
    <property type="entry name" value="Peptidase_aspartic_dom_sf"/>
</dbReference>
<dbReference type="SUPFAM" id="SSF50630">
    <property type="entry name" value="Acid proteases"/>
    <property type="match status" value="1"/>
</dbReference>
<dbReference type="InterPro" id="IPR036938">
    <property type="entry name" value="PAP2/HPO_sf"/>
</dbReference>
<dbReference type="PANTHER" id="PTHR37984:SF13">
    <property type="entry name" value="RIBONUCLEASE H"/>
    <property type="match status" value="1"/>
</dbReference>
<name>A0A6A4VCJ4_AMPAM</name>
<dbReference type="AlphaFoldDB" id="A0A6A4VCJ4"/>
<sequence length="334" mass="36640">MRLELRYWIEISFALGVAVCELLNIMLKHWIREERPARKRTSFGHYGMPSDHAQISWFMAGYLTLFLLVRGAQEGVSAFLARLRKLAKPCQFSAGILEEMLRDRLVCGIRNERLQSRFLSEPHLTLPLAVELAQAHESAAASAAELSGHEVGAPGDSTVQRVERAAERRAGARPHPSGLRTGGQHQLRQLSAEDPQSASVMQCGDESAELSRREVAAPASDEAIDEAYAMLIVRPESERRPPLMVSVVLDGKAVEMELDTGAAVSVCSDSVLRQLWPSGGPSLEPCNVTLKSYSGEQLSVCGQRGSDVHSRAPRASPSSPARRVCCPLERHHPH</sequence>
<reference evidence="2 3" key="1">
    <citation type="submission" date="2019-07" db="EMBL/GenBank/DDBJ databases">
        <title>Draft genome assembly of a fouling barnacle, Amphibalanus amphitrite (Darwin, 1854): The first reference genome for Thecostraca.</title>
        <authorList>
            <person name="Kim W."/>
        </authorList>
    </citation>
    <scope>NUCLEOTIDE SEQUENCE [LARGE SCALE GENOMIC DNA]</scope>
    <source>
        <strain evidence="2">SNU_AA5</strain>
        <tissue evidence="2">Soma without cirri and trophi</tissue>
    </source>
</reference>
<feature type="region of interest" description="Disordered" evidence="1">
    <location>
        <begin position="304"/>
        <end position="334"/>
    </location>
</feature>
<dbReference type="EMBL" id="VIIS01002197">
    <property type="protein sequence ID" value="KAF0287341.1"/>
    <property type="molecule type" value="Genomic_DNA"/>
</dbReference>
<evidence type="ECO:0000313" key="3">
    <source>
        <dbReference type="Proteomes" id="UP000440578"/>
    </source>
</evidence>
<evidence type="ECO:0000256" key="1">
    <source>
        <dbReference type="SAM" id="MobiDB-lite"/>
    </source>
</evidence>
<evidence type="ECO:0000313" key="2">
    <source>
        <dbReference type="EMBL" id="KAF0287341.1"/>
    </source>
</evidence>
<accession>A0A6A4VCJ4</accession>
<feature type="compositionally biased region" description="Low complexity" evidence="1">
    <location>
        <begin position="313"/>
        <end position="323"/>
    </location>
</feature>
<feature type="compositionally biased region" description="Basic and acidic residues" evidence="1">
    <location>
        <begin position="161"/>
        <end position="170"/>
    </location>
</feature>
<feature type="region of interest" description="Disordered" evidence="1">
    <location>
        <begin position="141"/>
        <end position="198"/>
    </location>
</feature>
<organism evidence="2 3">
    <name type="scientific">Amphibalanus amphitrite</name>
    <name type="common">Striped barnacle</name>
    <name type="synonym">Balanus amphitrite</name>
    <dbReference type="NCBI Taxonomy" id="1232801"/>
    <lineage>
        <taxon>Eukaryota</taxon>
        <taxon>Metazoa</taxon>
        <taxon>Ecdysozoa</taxon>
        <taxon>Arthropoda</taxon>
        <taxon>Crustacea</taxon>
        <taxon>Multicrustacea</taxon>
        <taxon>Cirripedia</taxon>
        <taxon>Thoracica</taxon>
        <taxon>Thoracicalcarea</taxon>
        <taxon>Balanomorpha</taxon>
        <taxon>Balanoidea</taxon>
        <taxon>Balanidae</taxon>
        <taxon>Amphibalaninae</taxon>
        <taxon>Amphibalanus</taxon>
    </lineage>
</organism>
<feature type="compositionally biased region" description="Polar residues" evidence="1">
    <location>
        <begin position="183"/>
        <end position="198"/>
    </location>
</feature>
<proteinExistence type="predicted"/>
<gene>
    <name evidence="2" type="primary">Dolpp1</name>
    <name evidence="2" type="ORF">FJT64_001466</name>
</gene>
<keyword evidence="3" id="KW-1185">Reference proteome</keyword>
<comment type="caution">
    <text evidence="2">The sequence shown here is derived from an EMBL/GenBank/DDBJ whole genome shotgun (WGS) entry which is preliminary data.</text>
</comment>
<dbReference type="InterPro" id="IPR050951">
    <property type="entry name" value="Retrovirus_Pol_polyprotein"/>
</dbReference>
<dbReference type="PANTHER" id="PTHR37984">
    <property type="entry name" value="PROTEIN CBG26694"/>
    <property type="match status" value="1"/>
</dbReference>
<dbReference type="OrthoDB" id="8050270at2759"/>
<dbReference type="SUPFAM" id="SSF48317">
    <property type="entry name" value="Acid phosphatase/Vanadium-dependent haloperoxidase"/>
    <property type="match status" value="1"/>
</dbReference>